<dbReference type="InterPro" id="IPR002104">
    <property type="entry name" value="Integrase_catalytic"/>
</dbReference>
<evidence type="ECO:0000313" key="6">
    <source>
        <dbReference type="EMBL" id="SDG38604.1"/>
    </source>
</evidence>
<dbReference type="Gene3D" id="1.10.443.10">
    <property type="entry name" value="Intergrase catalytic core"/>
    <property type="match status" value="1"/>
</dbReference>
<dbReference type="GO" id="GO:0006310">
    <property type="term" value="P:DNA recombination"/>
    <property type="evidence" value="ECO:0007669"/>
    <property type="project" value="UniProtKB-KW"/>
</dbReference>
<dbReference type="RefSeq" id="WP_089874452.1">
    <property type="nucleotide sequence ID" value="NZ_FNBH01000004.1"/>
</dbReference>
<feature type="domain" description="Phage integrase SAM-like" evidence="5">
    <location>
        <begin position="112"/>
        <end position="199"/>
    </location>
</feature>
<name>A0A1G7TUA5_9FLAO</name>
<evidence type="ECO:0000313" key="7">
    <source>
        <dbReference type="Proteomes" id="UP000199203"/>
    </source>
</evidence>
<keyword evidence="2" id="KW-0238">DNA-binding</keyword>
<sequence>MNFYYFISPCNRSRTCSINLNLTDENLKIELLFPLPLRITSEEWDIERQRPKNIYLKKHKVLNAKLDRLKIFLTENIKERIMKKKIISQKILISHIKKYFFQKEIEHQKDDLLFYVKEYIEKKNGLISNSTMKRYKVFLRLLERFEGYISKRISIESVNSDFVKNFLLFGKKEEYCESTIHRTIYFVRTILNFAARKGIRTYSEELVVKKTAHLKNIITLSEQELNKIEELKVPKALQDAKKWLIISCYTGQRISDFMNFSKEQLQFIDGKPCLSFFQKKTKKHILLPLHPNIKKIMEQSEDDFPKHLSPQIYNRQIKEIAKLSGLTEILRTRKKRGFRSRIENVEKWEVMTSHVGRRSFATNFYGKIPTPLLIRATGHSTEQMFLNYINHQQQVILLGEHFERLAG</sequence>
<gene>
    <name evidence="6" type="ORF">SAMN05421825_3217</name>
</gene>
<dbReference type="Proteomes" id="UP000199203">
    <property type="component" value="Unassembled WGS sequence"/>
</dbReference>
<dbReference type="PANTHER" id="PTHR30349">
    <property type="entry name" value="PHAGE INTEGRASE-RELATED"/>
    <property type="match status" value="1"/>
</dbReference>
<evidence type="ECO:0000256" key="3">
    <source>
        <dbReference type="ARBA" id="ARBA00023172"/>
    </source>
</evidence>
<dbReference type="Pfam" id="PF13102">
    <property type="entry name" value="Phage_int_SAM_5"/>
    <property type="match status" value="1"/>
</dbReference>
<feature type="domain" description="Tyr recombinase" evidence="4">
    <location>
        <begin position="243"/>
        <end position="393"/>
    </location>
</feature>
<keyword evidence="3" id="KW-0233">DNA recombination</keyword>
<dbReference type="GO" id="GO:0003677">
    <property type="term" value="F:DNA binding"/>
    <property type="evidence" value="ECO:0007669"/>
    <property type="project" value="UniProtKB-KW"/>
</dbReference>
<dbReference type="InterPro" id="IPR013762">
    <property type="entry name" value="Integrase-like_cat_sf"/>
</dbReference>
<accession>A0A1G7TUA5</accession>
<evidence type="ECO:0000256" key="1">
    <source>
        <dbReference type="ARBA" id="ARBA00008857"/>
    </source>
</evidence>
<dbReference type="STRING" id="454006.SAMN05421825_3217"/>
<dbReference type="EMBL" id="FNBH01000004">
    <property type="protein sequence ID" value="SDG38604.1"/>
    <property type="molecule type" value="Genomic_DNA"/>
</dbReference>
<reference evidence="7" key="1">
    <citation type="submission" date="2016-10" db="EMBL/GenBank/DDBJ databases">
        <authorList>
            <person name="Varghese N."/>
            <person name="Submissions S."/>
        </authorList>
    </citation>
    <scope>NUCLEOTIDE SEQUENCE [LARGE SCALE GENOMIC DNA]</scope>
    <source>
        <strain evidence="7">DSM 19684</strain>
    </source>
</reference>
<dbReference type="Pfam" id="PF00589">
    <property type="entry name" value="Phage_integrase"/>
    <property type="match status" value="1"/>
</dbReference>
<dbReference type="Gene3D" id="1.10.150.130">
    <property type="match status" value="1"/>
</dbReference>
<comment type="similarity">
    <text evidence="1">Belongs to the 'phage' integrase family.</text>
</comment>
<dbReference type="SUPFAM" id="SSF56349">
    <property type="entry name" value="DNA breaking-rejoining enzymes"/>
    <property type="match status" value="1"/>
</dbReference>
<evidence type="ECO:0000259" key="4">
    <source>
        <dbReference type="Pfam" id="PF00589"/>
    </source>
</evidence>
<dbReference type="PANTHER" id="PTHR30349:SF64">
    <property type="entry name" value="PROPHAGE INTEGRASE INTD-RELATED"/>
    <property type="match status" value="1"/>
</dbReference>
<organism evidence="6 7">
    <name type="scientific">Epilithonimonas hungarica</name>
    <dbReference type="NCBI Taxonomy" id="454006"/>
    <lineage>
        <taxon>Bacteria</taxon>
        <taxon>Pseudomonadati</taxon>
        <taxon>Bacteroidota</taxon>
        <taxon>Flavobacteriia</taxon>
        <taxon>Flavobacteriales</taxon>
        <taxon>Weeksellaceae</taxon>
        <taxon>Chryseobacterium group</taxon>
        <taxon>Epilithonimonas</taxon>
    </lineage>
</organism>
<dbReference type="InterPro" id="IPR050090">
    <property type="entry name" value="Tyrosine_recombinase_XerCD"/>
</dbReference>
<evidence type="ECO:0000259" key="5">
    <source>
        <dbReference type="Pfam" id="PF13102"/>
    </source>
</evidence>
<proteinExistence type="inferred from homology"/>
<dbReference type="AlphaFoldDB" id="A0A1G7TUA5"/>
<dbReference type="InterPro" id="IPR011010">
    <property type="entry name" value="DNA_brk_join_enz"/>
</dbReference>
<evidence type="ECO:0000256" key="2">
    <source>
        <dbReference type="ARBA" id="ARBA00023125"/>
    </source>
</evidence>
<dbReference type="OrthoDB" id="1493636at2"/>
<keyword evidence="7" id="KW-1185">Reference proteome</keyword>
<dbReference type="GO" id="GO:0015074">
    <property type="term" value="P:DNA integration"/>
    <property type="evidence" value="ECO:0007669"/>
    <property type="project" value="InterPro"/>
</dbReference>
<dbReference type="InterPro" id="IPR010998">
    <property type="entry name" value="Integrase_recombinase_N"/>
</dbReference>
<protein>
    <submittedName>
        <fullName evidence="6">Site-specific recombinase XerD</fullName>
    </submittedName>
</protein>
<dbReference type="InterPro" id="IPR025269">
    <property type="entry name" value="SAM-like_dom"/>
</dbReference>